<dbReference type="InterPro" id="IPR032721">
    <property type="entry name" value="Toxin-deaminase"/>
</dbReference>
<protein>
    <submittedName>
        <fullName evidence="1">Uncharacterized protein</fullName>
    </submittedName>
</protein>
<dbReference type="Proteomes" id="UP000001283">
    <property type="component" value="Chromosome"/>
</dbReference>
<proteinExistence type="predicted"/>
<gene>
    <name evidence="1" type="ORF">BMWSH_5051</name>
</gene>
<dbReference type="EMBL" id="CP003017">
    <property type="protein sequence ID" value="AEN91929.1"/>
    <property type="molecule type" value="Genomic_DNA"/>
</dbReference>
<dbReference type="KEGG" id="bmh:BMWSH_5051"/>
<dbReference type="Gene3D" id="3.40.140.10">
    <property type="entry name" value="Cytidine Deaminase, domain 2"/>
    <property type="match status" value="1"/>
</dbReference>
<organism evidence="1 2">
    <name type="scientific">Priestia megaterium (strain WSH-002)</name>
    <name type="common">Bacillus megaterium</name>
    <dbReference type="NCBI Taxonomy" id="1006007"/>
    <lineage>
        <taxon>Bacteria</taxon>
        <taxon>Bacillati</taxon>
        <taxon>Bacillota</taxon>
        <taxon>Bacilli</taxon>
        <taxon>Bacillales</taxon>
        <taxon>Bacillaceae</taxon>
        <taxon>Priestia</taxon>
    </lineage>
</organism>
<evidence type="ECO:0000313" key="1">
    <source>
        <dbReference type="EMBL" id="AEN91929.1"/>
    </source>
</evidence>
<dbReference type="Pfam" id="PF14424">
    <property type="entry name" value="Toxin-deaminase"/>
    <property type="match status" value="1"/>
</dbReference>
<accession>A0A8D4J4D5</accession>
<evidence type="ECO:0000313" key="2">
    <source>
        <dbReference type="Proteomes" id="UP000001283"/>
    </source>
</evidence>
<reference evidence="1 2" key="1">
    <citation type="journal article" date="2011" name="J. Bacteriol.">
        <title>Complete genome sequence of the industrial strain Bacillus megaterium WSH-002.</title>
        <authorList>
            <person name="Liu L."/>
            <person name="Li Y."/>
            <person name="Zhang J."/>
            <person name="Zou W."/>
            <person name="Zhou Z."/>
            <person name="Liu J."/>
            <person name="Li X."/>
            <person name="Wang L."/>
            <person name="Chen J."/>
        </authorList>
    </citation>
    <scope>NUCLEOTIDE SEQUENCE [LARGE SCALE GENOMIC DNA]</scope>
    <source>
        <strain evidence="1 2">WSH-002</strain>
    </source>
</reference>
<name>A0A8D4J4D5_PRIMW</name>
<sequence>MVAHSSVSKEENIYSNFFVLETEDRFPFTDVKVCPYKEINTSEGWERQRDCEAKMLISLAKTVLNMNTTGKVELYTKYEPCLGCDHYFIQFLNIFKNIDIDIYWEYPYPDPKNYENFVKKQTLKIWKASEKERL</sequence>
<dbReference type="AlphaFoldDB" id="A0A8D4J4D5"/>